<dbReference type="InterPro" id="IPR012349">
    <property type="entry name" value="Split_barrel_FMN-bd"/>
</dbReference>
<evidence type="ECO:0000256" key="2">
    <source>
        <dbReference type="ARBA" id="ARBA00049106"/>
    </source>
</evidence>
<name>A0A5M7C0C0_SACHI</name>
<dbReference type="SMR" id="A0A5M7C0C0"/>
<keyword evidence="5" id="KW-1185">Reference proteome</keyword>
<dbReference type="Pfam" id="PF04075">
    <property type="entry name" value="F420H2_quin_red"/>
    <property type="match status" value="1"/>
</dbReference>
<dbReference type="Gene3D" id="1.20.120.520">
    <property type="entry name" value="nmb1532 protein domain like"/>
    <property type="match status" value="1"/>
</dbReference>
<dbReference type="PANTHER" id="PTHR39428:SF1">
    <property type="entry name" value="F420H(2)-DEPENDENT QUINONE REDUCTASE RV1261C"/>
    <property type="match status" value="1"/>
</dbReference>
<dbReference type="CDD" id="cd12108">
    <property type="entry name" value="Hr-like"/>
    <property type="match status" value="1"/>
</dbReference>
<organism evidence="4 5">
    <name type="scientific">Saccharopolyspora hirsuta</name>
    <dbReference type="NCBI Taxonomy" id="1837"/>
    <lineage>
        <taxon>Bacteria</taxon>
        <taxon>Bacillati</taxon>
        <taxon>Actinomycetota</taxon>
        <taxon>Actinomycetes</taxon>
        <taxon>Pseudonocardiales</taxon>
        <taxon>Pseudonocardiaceae</taxon>
        <taxon>Saccharopolyspora</taxon>
    </lineage>
</organism>
<dbReference type="GO" id="GO:0016491">
    <property type="term" value="F:oxidoreductase activity"/>
    <property type="evidence" value="ECO:0007669"/>
    <property type="project" value="InterPro"/>
</dbReference>
<dbReference type="PANTHER" id="PTHR39428">
    <property type="entry name" value="F420H(2)-DEPENDENT QUINONE REDUCTASE RV1261C"/>
    <property type="match status" value="1"/>
</dbReference>
<comment type="caution">
    <text evidence="4">The sequence shown here is derived from an EMBL/GenBank/DDBJ whole genome shotgun (WGS) entry which is preliminary data.</text>
</comment>
<evidence type="ECO:0000313" key="5">
    <source>
        <dbReference type="Proteomes" id="UP000323946"/>
    </source>
</evidence>
<comment type="similarity">
    <text evidence="1">Belongs to the F420H(2)-dependent quinone reductase family.</text>
</comment>
<comment type="catalytic activity">
    <reaction evidence="2">
        <text>oxidized coenzyme F420-(gamma-L-Glu)(n) + a quinol + H(+) = reduced coenzyme F420-(gamma-L-Glu)(n) + a quinone</text>
        <dbReference type="Rhea" id="RHEA:39663"/>
        <dbReference type="Rhea" id="RHEA-COMP:12939"/>
        <dbReference type="Rhea" id="RHEA-COMP:14378"/>
        <dbReference type="ChEBI" id="CHEBI:15378"/>
        <dbReference type="ChEBI" id="CHEBI:24646"/>
        <dbReference type="ChEBI" id="CHEBI:132124"/>
        <dbReference type="ChEBI" id="CHEBI:133980"/>
        <dbReference type="ChEBI" id="CHEBI:139511"/>
    </reaction>
</comment>
<reference evidence="4 5" key="1">
    <citation type="submission" date="2019-09" db="EMBL/GenBank/DDBJ databases">
        <title>Draft genome sequence of the thermophilic Saccharopolyspora hirsuta VKM Ac-666T.</title>
        <authorList>
            <person name="Lobastova T.G."/>
            <person name="Fokina V."/>
            <person name="Bragin E.Y."/>
            <person name="Shtratnikova V.Y."/>
            <person name="Starodumova I.P."/>
            <person name="Tarlachkov S.V."/>
            <person name="Donova M.V."/>
        </authorList>
    </citation>
    <scope>NUCLEOTIDE SEQUENCE [LARGE SCALE GENOMIC DNA]</scope>
    <source>
        <strain evidence="4 5">VKM Ac-666</strain>
    </source>
</reference>
<dbReference type="SUPFAM" id="SSF50475">
    <property type="entry name" value="FMN-binding split barrel"/>
    <property type="match status" value="1"/>
</dbReference>
<feature type="domain" description="Hemerythrin-like" evidence="3">
    <location>
        <begin position="166"/>
        <end position="306"/>
    </location>
</feature>
<dbReference type="Proteomes" id="UP000323946">
    <property type="component" value="Unassembled WGS sequence"/>
</dbReference>
<dbReference type="EMBL" id="VWPH01000008">
    <property type="protein sequence ID" value="KAA5831985.1"/>
    <property type="molecule type" value="Genomic_DNA"/>
</dbReference>
<dbReference type="Gene3D" id="2.30.110.10">
    <property type="entry name" value="Electron Transport, Fmn-binding Protein, Chain A"/>
    <property type="match status" value="1"/>
</dbReference>
<dbReference type="InterPro" id="IPR012312">
    <property type="entry name" value="Hemerythrin-like"/>
</dbReference>
<evidence type="ECO:0000313" key="4">
    <source>
        <dbReference type="EMBL" id="KAA5831985.1"/>
    </source>
</evidence>
<accession>A0A5M7C0C0</accession>
<dbReference type="NCBIfam" id="TIGR00026">
    <property type="entry name" value="hi_GC_TIGR00026"/>
    <property type="match status" value="1"/>
</dbReference>
<dbReference type="Pfam" id="PF01814">
    <property type="entry name" value="Hemerythrin"/>
    <property type="match status" value="1"/>
</dbReference>
<dbReference type="GO" id="GO:0005886">
    <property type="term" value="C:plasma membrane"/>
    <property type="evidence" value="ECO:0007669"/>
    <property type="project" value="TreeGrafter"/>
</dbReference>
<evidence type="ECO:0000259" key="3">
    <source>
        <dbReference type="Pfam" id="PF01814"/>
    </source>
</evidence>
<dbReference type="RefSeq" id="WP_150068124.1">
    <property type="nucleotide sequence ID" value="NZ_VWPH01000008.1"/>
</dbReference>
<gene>
    <name evidence="4" type="ORF">F1721_19445</name>
</gene>
<protein>
    <submittedName>
        <fullName evidence="4">Nitroreductase family deazaflavin-dependent oxidoreductase</fullName>
    </submittedName>
</protein>
<dbReference type="GO" id="GO:0070967">
    <property type="term" value="F:coenzyme F420 binding"/>
    <property type="evidence" value="ECO:0007669"/>
    <property type="project" value="TreeGrafter"/>
</dbReference>
<sequence length="317" mass="35735">MTEQKTEEHENFDVQAFNNQVIAEFRENGGKLTGWMEGWSVCVLTTTGARTGEPRQTPLGYFEINGQPLVVASAMGGPKNPSWYHNIRKNPRVTVETGAETYEATATIETGERRDELFAAVAAQNEGMRDYQRRTTRVLPVVTLHRTTRASTQDKETEERARGLGDFLVEVHAWLRKELADLLRQVDEIIAGNLSSTELERAKPDLAHQLRTHCAEFCAALKQHHTGEDRGAFPMLAQQYPELAPTLEKLGREHEVVARLQEEIRHLVDEYEPGKSDPKTLKNRLETLTQHLEAHFTHEETTIVTALNTLGPAPNIP</sequence>
<dbReference type="AlphaFoldDB" id="A0A5M7C0C0"/>
<dbReference type="InterPro" id="IPR004378">
    <property type="entry name" value="F420H2_quin_Rdtase"/>
</dbReference>
<evidence type="ECO:0000256" key="1">
    <source>
        <dbReference type="ARBA" id="ARBA00008710"/>
    </source>
</evidence>
<dbReference type="OrthoDB" id="8225825at2"/>
<proteinExistence type="inferred from homology"/>